<reference evidence="9" key="1">
    <citation type="submission" date="2020-04" db="EMBL/GenBank/DDBJ databases">
        <title>A desert anoxygenic phototrophic bacterium fixes CO2 using RubisCO under aerobic conditions.</title>
        <authorList>
            <person name="Tang K."/>
        </authorList>
    </citation>
    <scope>NUCLEOTIDE SEQUENCE [LARGE SCALE GENOMIC DNA]</scope>
    <source>
        <strain evidence="9">MIMtkB3</strain>
    </source>
</reference>
<dbReference type="SFLD" id="SFLDG00180">
    <property type="entry name" value="muconate_cycloisomerase"/>
    <property type="match status" value="1"/>
</dbReference>
<evidence type="ECO:0000256" key="2">
    <source>
        <dbReference type="ARBA" id="ARBA00022723"/>
    </source>
</evidence>
<dbReference type="InterPro" id="IPR029065">
    <property type="entry name" value="Enolase_C-like"/>
</dbReference>
<evidence type="ECO:0000313" key="10">
    <source>
        <dbReference type="Proteomes" id="UP000501891"/>
    </source>
</evidence>
<dbReference type="Pfam" id="PF13378">
    <property type="entry name" value="MR_MLE_C"/>
    <property type="match status" value="1"/>
</dbReference>
<feature type="binding site" evidence="6">
    <location>
        <position position="231"/>
    </location>
    <ligand>
        <name>Mg(2+)</name>
        <dbReference type="ChEBI" id="CHEBI:18420"/>
    </ligand>
</feature>
<dbReference type="GO" id="GO:0016855">
    <property type="term" value="F:racemase and epimerase activity, acting on amino acids and derivatives"/>
    <property type="evidence" value="ECO:0007669"/>
    <property type="project" value="UniProtKB-UniRule"/>
</dbReference>
<dbReference type="InterPro" id="IPR013342">
    <property type="entry name" value="Mandelate_racemase_C"/>
</dbReference>
<evidence type="ECO:0000313" key="9">
    <source>
        <dbReference type="EMBL" id="QJE74005.1"/>
    </source>
</evidence>
<keyword evidence="10" id="KW-1185">Reference proteome</keyword>
<evidence type="ECO:0000256" key="1">
    <source>
        <dbReference type="ARBA" id="ARBA00008031"/>
    </source>
</evidence>
<evidence type="ECO:0000259" key="8">
    <source>
        <dbReference type="SMART" id="SM00922"/>
    </source>
</evidence>
<dbReference type="Proteomes" id="UP000501891">
    <property type="component" value="Chromosome"/>
</dbReference>
<accession>A0A858R970</accession>
<sequence length="334" mass="35158">MPSLEAKRILRVRVESFPIRGTFRISRGAKTQAAVVVAEIDDDGVVGRGECVPYARYGETVEQVAADIQALAAEVSAGLDRAGLQSIMKAGAARNALDCAFWDLEAKLTGVPVWENAELAAPPGPLSTAFTLSIDTPEAMAVAAAGSADKPLLKLKLAGDGLDLERVAAVRTHAPNSRLVVDANEGWSLDDLKVLPGKLADLGVEMIEQPLPAADDDALLGFRSPLPLGADESAHGLDSLERLRGKYQVVNIKLDKTGGLTEALAMRRAAEAAGLEVMVGCMVATSLAMAPAVYVAQGARYVDLDGPLLLAKDREPGLRFEGTTLYPPGPEVWG</sequence>
<evidence type="ECO:0000256" key="3">
    <source>
        <dbReference type="ARBA" id="ARBA00022842"/>
    </source>
</evidence>
<dbReference type="Gene3D" id="3.20.20.120">
    <property type="entry name" value="Enolase-like C-terminal domain"/>
    <property type="match status" value="1"/>
</dbReference>
<dbReference type="InterPro" id="IPR018110">
    <property type="entry name" value="Mandel_Rmase/mucon_lact_enz_CS"/>
</dbReference>
<dbReference type="PANTHER" id="PTHR48080:SF3">
    <property type="entry name" value="ENOLASE SUPERFAMILY MEMBER DDB_G0284701"/>
    <property type="match status" value="1"/>
</dbReference>
<dbReference type="PROSITE" id="PS00909">
    <property type="entry name" value="MR_MLE_2"/>
    <property type="match status" value="1"/>
</dbReference>
<dbReference type="GO" id="GO:0009063">
    <property type="term" value="P:amino acid catabolic process"/>
    <property type="evidence" value="ECO:0007669"/>
    <property type="project" value="InterPro"/>
</dbReference>
<evidence type="ECO:0000256" key="6">
    <source>
        <dbReference type="PIRSR" id="PIRSR634603-3"/>
    </source>
</evidence>
<keyword evidence="2 6" id="KW-0479">Metal-binding</keyword>
<dbReference type="SFLD" id="SFLDF00010">
    <property type="entry name" value="dipeptide_epimerase"/>
    <property type="match status" value="1"/>
</dbReference>
<dbReference type="InterPro" id="IPR013341">
    <property type="entry name" value="Mandelate_racemase_N_dom"/>
</dbReference>
<comment type="cofactor">
    <cofactor evidence="6 7">
        <name>Mg(2+)</name>
        <dbReference type="ChEBI" id="CHEBI:18420"/>
    </cofactor>
    <text evidence="6 7">Binds 1 Mg(2+) ion per subunit.</text>
</comment>
<dbReference type="InterPro" id="IPR034593">
    <property type="entry name" value="DgoD-like"/>
</dbReference>
<organism evidence="9 10">
    <name type="scientific">Aerophototrophica crusticola</name>
    <dbReference type="NCBI Taxonomy" id="1709002"/>
    <lineage>
        <taxon>Bacteria</taxon>
        <taxon>Pseudomonadati</taxon>
        <taxon>Pseudomonadota</taxon>
        <taxon>Alphaproteobacteria</taxon>
        <taxon>Rhodospirillales</taxon>
        <taxon>Rhodospirillaceae</taxon>
        <taxon>Aerophototrophica</taxon>
    </lineage>
</organism>
<feature type="binding site" evidence="6">
    <location>
        <position position="182"/>
    </location>
    <ligand>
        <name>Mg(2+)</name>
        <dbReference type="ChEBI" id="CHEBI:18420"/>
    </ligand>
</feature>
<dbReference type="InterPro" id="IPR036849">
    <property type="entry name" value="Enolase-like_C_sf"/>
</dbReference>
<dbReference type="EMBL" id="CP051775">
    <property type="protein sequence ID" value="QJE74005.1"/>
    <property type="molecule type" value="Genomic_DNA"/>
</dbReference>
<evidence type="ECO:0000256" key="4">
    <source>
        <dbReference type="ARBA" id="ARBA00023235"/>
    </source>
</evidence>
<evidence type="ECO:0000256" key="5">
    <source>
        <dbReference type="PIRSR" id="PIRSR634603-1"/>
    </source>
</evidence>
<dbReference type="Pfam" id="PF02746">
    <property type="entry name" value="MR_MLE_N"/>
    <property type="match status" value="1"/>
</dbReference>
<gene>
    <name evidence="9" type="ORF">HHL28_13685</name>
</gene>
<name>A0A858R970_9PROT</name>
<feature type="binding site" evidence="6">
    <location>
        <position position="208"/>
    </location>
    <ligand>
        <name>Mg(2+)</name>
        <dbReference type="ChEBI" id="CHEBI:18420"/>
    </ligand>
</feature>
<dbReference type="NCBIfam" id="NF042940">
    <property type="entry name" value="racemase_DgcA"/>
    <property type="match status" value="1"/>
</dbReference>
<dbReference type="Gene3D" id="3.30.390.10">
    <property type="entry name" value="Enolase-like, N-terminal domain"/>
    <property type="match status" value="1"/>
</dbReference>
<dbReference type="InterPro" id="IPR029017">
    <property type="entry name" value="Enolase-like_N"/>
</dbReference>
<feature type="active site" description="Proton acceptor; specific for (S)-substrate epimerization" evidence="5">
    <location>
        <position position="253"/>
    </location>
</feature>
<keyword evidence="4 7" id="KW-0413">Isomerase</keyword>
<proteinExistence type="inferred from homology"/>
<dbReference type="PANTHER" id="PTHR48080">
    <property type="entry name" value="D-GALACTONATE DEHYDRATASE-RELATED"/>
    <property type="match status" value="1"/>
</dbReference>
<dbReference type="SUPFAM" id="SSF51604">
    <property type="entry name" value="Enolase C-terminal domain-like"/>
    <property type="match status" value="1"/>
</dbReference>
<keyword evidence="3 6" id="KW-0460">Magnesium</keyword>
<protein>
    <recommendedName>
        <fullName evidence="7">Dipeptide epimerase</fullName>
        <ecNumber evidence="7">5.1.1.-</ecNumber>
    </recommendedName>
</protein>
<dbReference type="EC" id="5.1.1.-" evidence="7"/>
<dbReference type="SMART" id="SM00922">
    <property type="entry name" value="MR_MLE"/>
    <property type="match status" value="1"/>
</dbReference>
<comment type="similarity">
    <text evidence="1 7">Belongs to the mandelate racemase/muconate lactonizing enzyme family.</text>
</comment>
<dbReference type="SUPFAM" id="SSF54826">
    <property type="entry name" value="Enolase N-terminal domain-like"/>
    <property type="match status" value="1"/>
</dbReference>
<dbReference type="SFLD" id="SFLDS00001">
    <property type="entry name" value="Enolase"/>
    <property type="match status" value="1"/>
</dbReference>
<dbReference type="AlphaFoldDB" id="A0A858R970"/>
<dbReference type="GO" id="GO:0000287">
    <property type="term" value="F:magnesium ion binding"/>
    <property type="evidence" value="ECO:0007669"/>
    <property type="project" value="UniProtKB-ARBA"/>
</dbReference>
<dbReference type="InterPro" id="IPR034603">
    <property type="entry name" value="Dipeptide_epimerase"/>
</dbReference>
<feature type="domain" description="Mandelate racemase/muconate lactonizing enzyme C-terminal" evidence="8">
    <location>
        <begin position="137"/>
        <end position="229"/>
    </location>
</feature>
<dbReference type="CDD" id="cd03319">
    <property type="entry name" value="L-Ala-DL-Glu_epimerase"/>
    <property type="match status" value="1"/>
</dbReference>
<dbReference type="KEGG" id="acru:HHL28_13685"/>
<evidence type="ECO:0000256" key="7">
    <source>
        <dbReference type="RuleBase" id="RU366006"/>
    </source>
</evidence>
<feature type="active site" description="Proton acceptor; specific for (R)-substrate epimerization" evidence="5">
    <location>
        <position position="156"/>
    </location>
</feature>